<dbReference type="EMBL" id="OE840721">
    <property type="protein sequence ID" value="CAD7592215.1"/>
    <property type="molecule type" value="Genomic_DNA"/>
</dbReference>
<evidence type="ECO:0008006" key="4">
    <source>
        <dbReference type="Google" id="ProtNLM"/>
    </source>
</evidence>
<evidence type="ECO:0000256" key="1">
    <source>
        <dbReference type="SAM" id="Coils"/>
    </source>
</evidence>
<dbReference type="Pfam" id="PF00687">
    <property type="entry name" value="Ribosomal_L1"/>
    <property type="match status" value="1"/>
</dbReference>
<dbReference type="InterPro" id="IPR023674">
    <property type="entry name" value="Ribosomal_uL1-like"/>
</dbReference>
<reference evidence="3" key="1">
    <citation type="submission" date="2020-11" db="EMBL/GenBank/DDBJ databases">
        <authorList>
            <person name="Tran Van P."/>
        </authorList>
    </citation>
    <scope>NUCLEOTIDE SEQUENCE</scope>
</reference>
<feature type="compositionally biased region" description="Low complexity" evidence="2">
    <location>
        <begin position="37"/>
        <end position="64"/>
    </location>
</feature>
<dbReference type="InterPro" id="IPR028364">
    <property type="entry name" value="Ribosomal_uL1/biogenesis"/>
</dbReference>
<dbReference type="CDD" id="cd00403">
    <property type="entry name" value="Ribosomal_L1"/>
    <property type="match status" value="1"/>
</dbReference>
<dbReference type="SUPFAM" id="SSF56808">
    <property type="entry name" value="Ribosomal protein L1"/>
    <property type="match status" value="1"/>
</dbReference>
<organism evidence="3">
    <name type="scientific">Timema genevievae</name>
    <name type="common">Walking stick</name>
    <dbReference type="NCBI Taxonomy" id="629358"/>
    <lineage>
        <taxon>Eukaryota</taxon>
        <taxon>Metazoa</taxon>
        <taxon>Ecdysozoa</taxon>
        <taxon>Arthropoda</taxon>
        <taxon>Hexapoda</taxon>
        <taxon>Insecta</taxon>
        <taxon>Pterygota</taxon>
        <taxon>Neoptera</taxon>
        <taxon>Polyneoptera</taxon>
        <taxon>Phasmatodea</taxon>
        <taxon>Timematodea</taxon>
        <taxon>Timematoidea</taxon>
        <taxon>Timematidae</taxon>
        <taxon>Timema</taxon>
    </lineage>
</organism>
<dbReference type="Gene3D" id="3.40.50.790">
    <property type="match status" value="1"/>
</dbReference>
<dbReference type="Gene3D" id="3.30.190.20">
    <property type="match status" value="1"/>
</dbReference>
<gene>
    <name evidence="3" type="ORF">TGEB3V08_LOCUS4844</name>
</gene>
<feature type="compositionally biased region" description="Basic and acidic residues" evidence="2">
    <location>
        <begin position="1"/>
        <end position="11"/>
    </location>
</feature>
<dbReference type="InterPro" id="IPR016095">
    <property type="entry name" value="Ribosomal_uL1_3-a/b-sand"/>
</dbReference>
<evidence type="ECO:0000256" key="2">
    <source>
        <dbReference type="SAM" id="MobiDB-lite"/>
    </source>
</evidence>
<keyword evidence="1" id="KW-0175">Coiled coil</keyword>
<dbReference type="AlphaFoldDB" id="A0A7R9JWR3"/>
<evidence type="ECO:0000313" key="3">
    <source>
        <dbReference type="EMBL" id="CAD7592215.1"/>
    </source>
</evidence>
<feature type="region of interest" description="Disordered" evidence="2">
    <location>
        <begin position="1"/>
        <end position="64"/>
    </location>
</feature>
<sequence>MVLNKRNENETFHNLAPVHKGEKRNSNTFKSEPSTPKSFSKNLKSKKSLTSLKKSPKKLSSSLIKSQTEVNSLIKLKSPTDTTNIVSPINKHVGLPKIVNSMIEREGKKDSIGLSAVNVNQGAKLKKIRKRANKRHRRGKKTQTNPVINQSSLLDIGKLSTAVEALLQLSALKSTTNLLQDEEQPIHLQVTAVHVPSMPSDRFRFSLPHPIVTESTDVCLFIHNINKRTKDPEITLQYFRDRMDAQNVTGITKLITLREMKTEYSQYEQQRRLCNRFDVFLCDARISNRVIRHFGKHMNNTKKAPIPIHAHSTNLKQEIEKALTKTTLTVHSKGDSYCVVAGHTHQSPKDVAENINTIVAGLFKVFPGGWDNVRALYIKTNKSMPVPVYVSLKSPNEVAVPKVQPKRPKLAQPVEDDLSTVMGTRVIVYPSGNIVMKRASVDNDIEWTDEESEKIINRIKGTKKWGKKNKVVVKKGGKVRKETGGRLKVNKPSNNVDAEDDMGSDAEDAYLMEWSSRWQGDDLEEKKPIEDTKKVKKEHEIESTKKGKTFKRISKLPKNTGDTVIQTAVQELKSVLEDKKQKKRAKMDKLKVIREKKQKVILQKNQKEQQPRRANTYRILVVDRASYDVPTADVHKDLIN</sequence>
<feature type="coiled-coil region" evidence="1">
    <location>
        <begin position="565"/>
        <end position="610"/>
    </location>
</feature>
<accession>A0A7R9JWR3</accession>
<proteinExistence type="predicted"/>
<protein>
    <recommendedName>
        <fullName evidence="4">Ribosomal protein L1</fullName>
    </recommendedName>
</protein>
<name>A0A7R9JWR3_TIMGE</name>
<feature type="compositionally biased region" description="Polar residues" evidence="2">
    <location>
        <begin position="26"/>
        <end position="36"/>
    </location>
</feature>